<dbReference type="EMBL" id="PSQE01000007">
    <property type="protein sequence ID" value="RHN45093.1"/>
    <property type="molecule type" value="Genomic_DNA"/>
</dbReference>
<dbReference type="EC" id="1.1.1.8" evidence="3"/>
<organism evidence="3 4">
    <name type="scientific">Medicago truncatula</name>
    <name type="common">Barrel medic</name>
    <name type="synonym">Medicago tribuloides</name>
    <dbReference type="NCBI Taxonomy" id="3880"/>
    <lineage>
        <taxon>Eukaryota</taxon>
        <taxon>Viridiplantae</taxon>
        <taxon>Streptophyta</taxon>
        <taxon>Embryophyta</taxon>
        <taxon>Tracheophyta</taxon>
        <taxon>Spermatophyta</taxon>
        <taxon>Magnoliopsida</taxon>
        <taxon>eudicotyledons</taxon>
        <taxon>Gunneridae</taxon>
        <taxon>Pentapetalae</taxon>
        <taxon>rosids</taxon>
        <taxon>fabids</taxon>
        <taxon>Fabales</taxon>
        <taxon>Fabaceae</taxon>
        <taxon>Papilionoideae</taxon>
        <taxon>50 kb inversion clade</taxon>
        <taxon>NPAAA clade</taxon>
        <taxon>Hologalegina</taxon>
        <taxon>IRL clade</taxon>
        <taxon>Trifolieae</taxon>
        <taxon>Medicago</taxon>
    </lineage>
</organism>
<evidence type="ECO:0000259" key="2">
    <source>
        <dbReference type="Pfam" id="PF01210"/>
    </source>
</evidence>
<reference evidence="4" key="1">
    <citation type="journal article" date="2018" name="Nat. Plants">
        <title>Whole-genome landscape of Medicago truncatula symbiotic genes.</title>
        <authorList>
            <person name="Pecrix Y."/>
            <person name="Staton S.E."/>
            <person name="Sallet E."/>
            <person name="Lelandais-Briere C."/>
            <person name="Moreau S."/>
            <person name="Carrere S."/>
            <person name="Blein T."/>
            <person name="Jardinaud M.F."/>
            <person name="Latrasse D."/>
            <person name="Zouine M."/>
            <person name="Zahm M."/>
            <person name="Kreplak J."/>
            <person name="Mayjonade B."/>
            <person name="Satge C."/>
            <person name="Perez M."/>
            <person name="Cauet S."/>
            <person name="Marande W."/>
            <person name="Chantry-Darmon C."/>
            <person name="Lopez-Roques C."/>
            <person name="Bouchez O."/>
            <person name="Berard A."/>
            <person name="Debelle F."/>
            <person name="Munos S."/>
            <person name="Bendahmane A."/>
            <person name="Berges H."/>
            <person name="Niebel A."/>
            <person name="Buitink J."/>
            <person name="Frugier F."/>
            <person name="Benhamed M."/>
            <person name="Crespi M."/>
            <person name="Gouzy J."/>
            <person name="Gamas P."/>
        </authorList>
    </citation>
    <scope>NUCLEOTIDE SEQUENCE [LARGE SCALE GENOMIC DNA]</scope>
    <source>
        <strain evidence="4">cv. Jemalong A17</strain>
    </source>
</reference>
<dbReference type="GO" id="GO:0046168">
    <property type="term" value="P:glycerol-3-phosphate catabolic process"/>
    <property type="evidence" value="ECO:0007669"/>
    <property type="project" value="InterPro"/>
</dbReference>
<dbReference type="PANTHER" id="PTHR11728:SF8">
    <property type="entry name" value="GLYCEROL-3-PHOSPHATE DEHYDROGENASE [NAD(+)]-RELATED"/>
    <property type="match status" value="1"/>
</dbReference>
<dbReference type="GO" id="GO:0141152">
    <property type="term" value="F:glycerol-3-phosphate dehydrogenase (NAD+) activity"/>
    <property type="evidence" value="ECO:0007669"/>
    <property type="project" value="UniProtKB-EC"/>
</dbReference>
<keyword evidence="3" id="KW-0560">Oxidoreductase</keyword>
<protein>
    <submittedName>
        <fullName evidence="3">Putative glycerol-3-phosphate dehydrogenase (NAD(+))</fullName>
        <ecNumber evidence="3">1.1.1.8</ecNumber>
    </submittedName>
</protein>
<keyword evidence="1" id="KW-0520">NAD</keyword>
<accession>A0A396GX68</accession>
<comment type="caution">
    <text evidence="3">The sequence shown here is derived from an EMBL/GenBank/DDBJ whole genome shotgun (WGS) entry which is preliminary data.</text>
</comment>
<gene>
    <name evidence="3" type="ORF">MtrunA17_Chr7g0226531</name>
</gene>
<dbReference type="InterPro" id="IPR011128">
    <property type="entry name" value="G3P_DH_NAD-dep_N"/>
</dbReference>
<proteinExistence type="predicted"/>
<feature type="domain" description="Glycerol-3-phosphate dehydrogenase NAD-dependent N-terminal" evidence="2">
    <location>
        <begin position="1"/>
        <end position="47"/>
    </location>
</feature>
<dbReference type="GO" id="GO:0051287">
    <property type="term" value="F:NAD binding"/>
    <property type="evidence" value="ECO:0007669"/>
    <property type="project" value="InterPro"/>
</dbReference>
<evidence type="ECO:0000313" key="4">
    <source>
        <dbReference type="Proteomes" id="UP000265566"/>
    </source>
</evidence>
<dbReference type="Gene3D" id="3.40.50.720">
    <property type="entry name" value="NAD(P)-binding Rossmann-like Domain"/>
    <property type="match status" value="1"/>
</dbReference>
<dbReference type="AlphaFoldDB" id="A0A396GX68"/>
<evidence type="ECO:0000313" key="3">
    <source>
        <dbReference type="EMBL" id="RHN45093.1"/>
    </source>
</evidence>
<dbReference type="PANTHER" id="PTHR11728">
    <property type="entry name" value="GLYCEROL-3-PHOSPHATE DEHYDROGENASE"/>
    <property type="match status" value="1"/>
</dbReference>
<dbReference type="Gramene" id="rna39296">
    <property type="protein sequence ID" value="RHN45093.1"/>
    <property type="gene ID" value="gene39296"/>
</dbReference>
<sequence>MWVFEETLPNGDKLTDVIKQTNENVKYLPGVKLGQNVVADPDLENAGICISIKFFKLLHVL</sequence>
<evidence type="ECO:0000256" key="1">
    <source>
        <dbReference type="ARBA" id="ARBA00023027"/>
    </source>
</evidence>
<dbReference type="Pfam" id="PF01210">
    <property type="entry name" value="NAD_Gly3P_dh_N"/>
    <property type="match status" value="1"/>
</dbReference>
<dbReference type="Proteomes" id="UP000265566">
    <property type="component" value="Chromosome 7"/>
</dbReference>
<name>A0A396GX68_MEDTR</name>